<evidence type="ECO:0000256" key="4">
    <source>
        <dbReference type="ARBA" id="ARBA00023136"/>
    </source>
</evidence>
<feature type="transmembrane region" description="Helical" evidence="5">
    <location>
        <begin position="242"/>
        <end position="263"/>
    </location>
</feature>
<dbReference type="PRINTS" id="PR01036">
    <property type="entry name" value="TCRTETB"/>
</dbReference>
<gene>
    <name evidence="7" type="ORF">GCM10023318_44830</name>
</gene>
<proteinExistence type="predicted"/>
<evidence type="ECO:0000259" key="6">
    <source>
        <dbReference type="PROSITE" id="PS50850"/>
    </source>
</evidence>
<feature type="transmembrane region" description="Helical" evidence="5">
    <location>
        <begin position="352"/>
        <end position="371"/>
    </location>
</feature>
<feature type="transmembrane region" description="Helical" evidence="5">
    <location>
        <begin position="216"/>
        <end position="236"/>
    </location>
</feature>
<feature type="transmembrane region" description="Helical" evidence="5">
    <location>
        <begin position="20"/>
        <end position="40"/>
    </location>
</feature>
<feature type="transmembrane region" description="Helical" evidence="5">
    <location>
        <begin position="118"/>
        <end position="140"/>
    </location>
</feature>
<dbReference type="Gene3D" id="1.20.1250.20">
    <property type="entry name" value="MFS general substrate transporter like domains"/>
    <property type="match status" value="1"/>
</dbReference>
<reference evidence="8" key="1">
    <citation type="journal article" date="2019" name="Int. J. Syst. Evol. Microbiol.">
        <title>The Global Catalogue of Microorganisms (GCM) 10K type strain sequencing project: providing services to taxonomists for standard genome sequencing and annotation.</title>
        <authorList>
            <consortium name="The Broad Institute Genomics Platform"/>
            <consortium name="The Broad Institute Genome Sequencing Center for Infectious Disease"/>
            <person name="Wu L."/>
            <person name="Ma J."/>
        </authorList>
    </citation>
    <scope>NUCLEOTIDE SEQUENCE [LARGE SCALE GENOMIC DNA]</scope>
    <source>
        <strain evidence="8">JCM 18298</strain>
    </source>
</reference>
<dbReference type="PANTHER" id="PTHR42718">
    <property type="entry name" value="MAJOR FACILITATOR SUPERFAMILY MULTIDRUG TRANSPORTER MFSC"/>
    <property type="match status" value="1"/>
</dbReference>
<feature type="transmembrane region" description="Helical" evidence="5">
    <location>
        <begin position="181"/>
        <end position="204"/>
    </location>
</feature>
<evidence type="ECO:0000256" key="3">
    <source>
        <dbReference type="ARBA" id="ARBA00022989"/>
    </source>
</evidence>
<evidence type="ECO:0000313" key="7">
    <source>
        <dbReference type="EMBL" id="GAA5061809.1"/>
    </source>
</evidence>
<evidence type="ECO:0000256" key="1">
    <source>
        <dbReference type="ARBA" id="ARBA00004651"/>
    </source>
</evidence>
<feature type="transmembrane region" description="Helical" evidence="5">
    <location>
        <begin position="287"/>
        <end position="306"/>
    </location>
</feature>
<evidence type="ECO:0000256" key="2">
    <source>
        <dbReference type="ARBA" id="ARBA00022692"/>
    </source>
</evidence>
<keyword evidence="3 5" id="KW-1133">Transmembrane helix</keyword>
<dbReference type="Gene3D" id="1.20.1720.10">
    <property type="entry name" value="Multidrug resistance protein D"/>
    <property type="match status" value="1"/>
</dbReference>
<dbReference type="SUPFAM" id="SSF103473">
    <property type="entry name" value="MFS general substrate transporter"/>
    <property type="match status" value="1"/>
</dbReference>
<feature type="transmembrane region" description="Helical" evidence="5">
    <location>
        <begin position="152"/>
        <end position="175"/>
    </location>
</feature>
<dbReference type="PROSITE" id="PS50850">
    <property type="entry name" value="MFS"/>
    <property type="match status" value="1"/>
</dbReference>
<feature type="transmembrane region" description="Helical" evidence="5">
    <location>
        <begin position="60"/>
        <end position="81"/>
    </location>
</feature>
<dbReference type="Proteomes" id="UP001500603">
    <property type="component" value="Unassembled WGS sequence"/>
</dbReference>
<keyword evidence="4 5" id="KW-0472">Membrane</keyword>
<feature type="transmembrane region" description="Helical" evidence="5">
    <location>
        <begin position="326"/>
        <end position="345"/>
    </location>
</feature>
<dbReference type="InterPro" id="IPR011701">
    <property type="entry name" value="MFS"/>
</dbReference>
<comment type="caution">
    <text evidence="7">The sequence shown here is derived from an EMBL/GenBank/DDBJ whole genome shotgun (WGS) entry which is preliminary data.</text>
</comment>
<feature type="transmembrane region" description="Helical" evidence="5">
    <location>
        <begin position="93"/>
        <end position="112"/>
    </location>
</feature>
<evidence type="ECO:0000313" key="8">
    <source>
        <dbReference type="Proteomes" id="UP001500603"/>
    </source>
</evidence>
<feature type="transmembrane region" description="Helical" evidence="5">
    <location>
        <begin position="523"/>
        <end position="548"/>
    </location>
</feature>
<dbReference type="EMBL" id="BAABJM010000004">
    <property type="protein sequence ID" value="GAA5061809.1"/>
    <property type="molecule type" value="Genomic_DNA"/>
</dbReference>
<feature type="transmembrane region" description="Helical" evidence="5">
    <location>
        <begin position="427"/>
        <end position="444"/>
    </location>
</feature>
<dbReference type="Pfam" id="PF07690">
    <property type="entry name" value="MFS_1"/>
    <property type="match status" value="1"/>
</dbReference>
<protein>
    <submittedName>
        <fullName evidence="7">MFS transporter</fullName>
    </submittedName>
</protein>
<dbReference type="CDD" id="cd17321">
    <property type="entry name" value="MFS_MMR_MDR_like"/>
    <property type="match status" value="1"/>
</dbReference>
<organism evidence="7 8">
    <name type="scientific">Nocardia callitridis</name>
    <dbReference type="NCBI Taxonomy" id="648753"/>
    <lineage>
        <taxon>Bacteria</taxon>
        <taxon>Bacillati</taxon>
        <taxon>Actinomycetota</taxon>
        <taxon>Actinomycetes</taxon>
        <taxon>Mycobacteriales</taxon>
        <taxon>Nocardiaceae</taxon>
        <taxon>Nocardia</taxon>
    </lineage>
</organism>
<comment type="subcellular location">
    <subcellularLocation>
        <location evidence="1">Cell membrane</location>
        <topology evidence="1">Multi-pass membrane protein</topology>
    </subcellularLocation>
</comment>
<dbReference type="InterPro" id="IPR020846">
    <property type="entry name" value="MFS_dom"/>
</dbReference>
<dbReference type="PANTHER" id="PTHR42718:SF39">
    <property type="entry name" value="ACTINORHODIN TRANSPORTER-RELATED"/>
    <property type="match status" value="1"/>
</dbReference>
<sequence length="556" mass="57033">MITPPAESAGSEVVERAPGITAAAWGALGACLIAVFMQMLDLTIVNTALPSISEDIDAPGSAQVLVVTLYSLTFACSLMTAARIGDLVGRRRMFSSAIVAFVLASVWCGLAGGATELVVARGFQGVAAAAMSAQTIAIISHSFPKAKQPIAFGIYAAASGLAAVIGPMLGGVIIAMNPFGLGWHAIFLLNVPLGLIGFVLARRYLHVGRQATHERLDLVGVALSMAGTLLVIYPLAVGRENGWAPGYFVLLGVGVLVLTVFVVQQRWYARTGAIPLLRGELFRDRTFLIGAITTAVFFGMFAGFLFTVSVTAQDGLHFTAMRTGLTMAPFAVGAVIGAVGSPFVVARLGRRAATVGVGLFAIGITCVAATITPSDATVSLRELSGSVFLAGMGMGLLVSALPALMLSRVEEQTTGSASGIVPTIQQIGSAVGLAAISVLFFHQVGGATPESTERAGVVLAQRLTESGVPAGSHASAVDGFTECARRALTAPAPRLRADTCVGSSAVGAADLDAAGRQAAGQTFLGAFTLVLWVVAALSFATTVLTLWLPRASGSRA</sequence>
<evidence type="ECO:0000256" key="5">
    <source>
        <dbReference type="SAM" id="Phobius"/>
    </source>
</evidence>
<name>A0ABP9KMC3_9NOCA</name>
<dbReference type="RefSeq" id="WP_345497614.1">
    <property type="nucleotide sequence ID" value="NZ_BAABJM010000004.1"/>
</dbReference>
<accession>A0ABP9KMC3</accession>
<feature type="domain" description="Major facilitator superfamily (MFS) profile" evidence="6">
    <location>
        <begin position="27"/>
        <end position="553"/>
    </location>
</feature>
<keyword evidence="2 5" id="KW-0812">Transmembrane</keyword>
<keyword evidence="8" id="KW-1185">Reference proteome</keyword>
<dbReference type="InterPro" id="IPR036259">
    <property type="entry name" value="MFS_trans_sf"/>
</dbReference>
<feature type="transmembrane region" description="Helical" evidence="5">
    <location>
        <begin position="383"/>
        <end position="406"/>
    </location>
</feature>